<dbReference type="CDD" id="cd16646">
    <property type="entry name" value="mRING-HC-C2H2C4_MDM2-like"/>
    <property type="match status" value="1"/>
</dbReference>
<dbReference type="EMBL" id="JAFCMP010000027">
    <property type="protein sequence ID" value="KAG5190838.1"/>
    <property type="molecule type" value="Genomic_DNA"/>
</dbReference>
<accession>A0A836CML9</accession>
<sequence length="335" mass="35764">MLNGRGAANSETLDAESRWPLCLLRKGLTLDKLVAYAAVPGEEWHVVGSAGLSVRDSSDPASPPGRRRLHFGTIVRVAHKAEGATAVQISSPEQGFVSIQEEGGTGIGLVPGGATVAARWRYKVVCRLGALVREGPSLASSAVEELPYLSIIEVSERLINEQGIARLRTASGWISEALNPLSGQRGAIVELIPLIAPLRFVVVQGDGVVVTRGVELASTFIRRLEAGALVDVCSRKFSEFPAEHCVPRLKLCDGSGWALEPEARAELSKIKGSALRDADDNCVVCLVQARMATLVHGAVGHIACCTECARILKARGDVCPVCREPIDLVIQHFWA</sequence>
<evidence type="ECO:0000313" key="5">
    <source>
        <dbReference type="Proteomes" id="UP000664859"/>
    </source>
</evidence>
<evidence type="ECO:0000256" key="1">
    <source>
        <dbReference type="ARBA" id="ARBA00022723"/>
    </source>
</evidence>
<evidence type="ECO:0008006" key="6">
    <source>
        <dbReference type="Google" id="ProtNLM"/>
    </source>
</evidence>
<keyword evidence="3" id="KW-0862">Zinc</keyword>
<keyword evidence="5" id="KW-1185">Reference proteome</keyword>
<dbReference type="PANTHER" id="PTHR46858:SF5">
    <property type="entry name" value="E3 UBIQUITIN-PROTEIN LIGASE APD1-RELATED"/>
    <property type="match status" value="1"/>
</dbReference>
<comment type="caution">
    <text evidence="4">The sequence shown here is derived from an EMBL/GenBank/DDBJ whole genome shotgun (WGS) entry which is preliminary data.</text>
</comment>
<dbReference type="PANTHER" id="PTHR46858">
    <property type="entry name" value="OS05G0521000 PROTEIN"/>
    <property type="match status" value="1"/>
</dbReference>
<dbReference type="Gene3D" id="3.30.40.10">
    <property type="entry name" value="Zinc/RING finger domain, C3HC4 (zinc finger)"/>
    <property type="match status" value="1"/>
</dbReference>
<dbReference type="InterPro" id="IPR013083">
    <property type="entry name" value="Znf_RING/FYVE/PHD"/>
</dbReference>
<dbReference type="OrthoDB" id="1711136at2759"/>
<gene>
    <name evidence="4" type="ORF">JKP88DRAFT_205186</name>
</gene>
<proteinExistence type="predicted"/>
<organism evidence="4 5">
    <name type="scientific">Tribonema minus</name>
    <dbReference type="NCBI Taxonomy" id="303371"/>
    <lineage>
        <taxon>Eukaryota</taxon>
        <taxon>Sar</taxon>
        <taxon>Stramenopiles</taxon>
        <taxon>Ochrophyta</taxon>
        <taxon>PX clade</taxon>
        <taxon>Xanthophyceae</taxon>
        <taxon>Tribonematales</taxon>
        <taxon>Tribonemataceae</taxon>
        <taxon>Tribonema</taxon>
    </lineage>
</organism>
<dbReference type="GO" id="GO:0010468">
    <property type="term" value="P:regulation of gene expression"/>
    <property type="evidence" value="ECO:0007669"/>
    <property type="project" value="TreeGrafter"/>
</dbReference>
<keyword evidence="1" id="KW-0479">Metal-binding</keyword>
<dbReference type="GO" id="GO:0061630">
    <property type="term" value="F:ubiquitin protein ligase activity"/>
    <property type="evidence" value="ECO:0007669"/>
    <property type="project" value="TreeGrafter"/>
</dbReference>
<dbReference type="Pfam" id="PF13920">
    <property type="entry name" value="zf-C3HC4_3"/>
    <property type="match status" value="1"/>
</dbReference>
<protein>
    <recommendedName>
        <fullName evidence="6">RING-type domain-containing protein</fullName>
    </recommendedName>
</protein>
<name>A0A836CML9_9STRA</name>
<keyword evidence="2" id="KW-0863">Zinc-finger</keyword>
<dbReference type="GO" id="GO:0008270">
    <property type="term" value="F:zinc ion binding"/>
    <property type="evidence" value="ECO:0007669"/>
    <property type="project" value="UniProtKB-KW"/>
</dbReference>
<dbReference type="Proteomes" id="UP000664859">
    <property type="component" value="Unassembled WGS sequence"/>
</dbReference>
<reference evidence="4" key="1">
    <citation type="submission" date="2021-02" db="EMBL/GenBank/DDBJ databases">
        <title>First Annotated Genome of the Yellow-green Alga Tribonema minus.</title>
        <authorList>
            <person name="Mahan K.M."/>
        </authorList>
    </citation>
    <scope>NUCLEOTIDE SEQUENCE</scope>
    <source>
        <strain evidence="4">UTEX B ZZ1240</strain>
    </source>
</reference>
<evidence type="ECO:0000256" key="2">
    <source>
        <dbReference type="ARBA" id="ARBA00022771"/>
    </source>
</evidence>
<dbReference type="GO" id="GO:0016567">
    <property type="term" value="P:protein ubiquitination"/>
    <property type="evidence" value="ECO:0007669"/>
    <property type="project" value="TreeGrafter"/>
</dbReference>
<evidence type="ECO:0000256" key="3">
    <source>
        <dbReference type="ARBA" id="ARBA00022833"/>
    </source>
</evidence>
<evidence type="ECO:0000313" key="4">
    <source>
        <dbReference type="EMBL" id="KAG5190838.1"/>
    </source>
</evidence>
<dbReference type="AlphaFoldDB" id="A0A836CML9"/>